<dbReference type="EMBL" id="LAZR01000889">
    <property type="protein sequence ID" value="KKN55355.1"/>
    <property type="molecule type" value="Genomic_DNA"/>
</dbReference>
<organism evidence="1">
    <name type="scientific">marine sediment metagenome</name>
    <dbReference type="NCBI Taxonomy" id="412755"/>
    <lineage>
        <taxon>unclassified sequences</taxon>
        <taxon>metagenomes</taxon>
        <taxon>ecological metagenomes</taxon>
    </lineage>
</organism>
<accession>A0A0F9RFS9</accession>
<reference evidence="1" key="1">
    <citation type="journal article" date="2015" name="Nature">
        <title>Complex archaea that bridge the gap between prokaryotes and eukaryotes.</title>
        <authorList>
            <person name="Spang A."/>
            <person name="Saw J.H."/>
            <person name="Jorgensen S.L."/>
            <person name="Zaremba-Niedzwiedzka K."/>
            <person name="Martijn J."/>
            <person name="Lind A.E."/>
            <person name="van Eijk R."/>
            <person name="Schleper C."/>
            <person name="Guy L."/>
            <person name="Ettema T.J."/>
        </authorList>
    </citation>
    <scope>NUCLEOTIDE SEQUENCE</scope>
</reference>
<dbReference type="AlphaFoldDB" id="A0A0F9RFS9"/>
<gene>
    <name evidence="1" type="ORF">LCGC14_0583450</name>
</gene>
<proteinExistence type="predicted"/>
<sequence length="83" mass="9287">MNRRSLLKRIIAAPLALLFGSKAVATSEPPHKLKPRTWFVCHVYGKVENDGLGSETPTTFDEAMKRSGRNDTCSWRVILKGET</sequence>
<protein>
    <submittedName>
        <fullName evidence="1">Uncharacterized protein</fullName>
    </submittedName>
</protein>
<name>A0A0F9RFS9_9ZZZZ</name>
<comment type="caution">
    <text evidence="1">The sequence shown here is derived from an EMBL/GenBank/DDBJ whole genome shotgun (WGS) entry which is preliminary data.</text>
</comment>
<evidence type="ECO:0000313" key="1">
    <source>
        <dbReference type="EMBL" id="KKN55355.1"/>
    </source>
</evidence>